<keyword evidence="2" id="KW-1133">Transmembrane helix</keyword>
<sequence>MSTAAVIECIRFIACIKWLWQHAMNEIDNFNMQKLFRHLFLILFALFFLSFNHVQCQRALSQRINRLKSSITYIDYINMCIFRKTRLCNFLREMNNAKLDETKQDRELWKRGISQFYSNCINALNHQFNTLCIHETTRDYHKKLEQWRLDCYKKINQFFEEKCQEFDQLVADILNKKRDKLSNIQSDISKLIHNKEITQQDIELFTSNISQLNDELKKIEHTNVQFNISPLIINDTLIYLRKTNEKQSDLSILSSIYKEIKYPPESYCPLACNDRLLLIHQAPNLCFMDTEMVIIKQILWSHDAIRDICWSSTLNRFIIIEENNIFLVNENTMSIENVETIEKRRWFSCTCSDTYLFLTTGVRGSSIVEFRLSPLITAMKEWKSPNTCTKDEFINGIVYKNDILALTIKNKIEKTLRLELRSCEKLNHIWSFPFNIICNQNIAFRFCSFNYDEWLLADYENGNLLQITNDKSLKTTISYKAIPYYICLFGSDMLVVSTAKGVNFHKI</sequence>
<reference evidence="3" key="1">
    <citation type="submission" date="2021-02" db="EMBL/GenBank/DDBJ databases">
        <authorList>
            <person name="Nowell W R."/>
        </authorList>
    </citation>
    <scope>NUCLEOTIDE SEQUENCE</scope>
</reference>
<dbReference type="AlphaFoldDB" id="A0A815A7Y3"/>
<protein>
    <submittedName>
        <fullName evidence="3">Uncharacterized protein</fullName>
    </submittedName>
</protein>
<proteinExistence type="predicted"/>
<feature type="coiled-coil region" evidence="1">
    <location>
        <begin position="195"/>
        <end position="222"/>
    </location>
</feature>
<evidence type="ECO:0000256" key="1">
    <source>
        <dbReference type="SAM" id="Coils"/>
    </source>
</evidence>
<dbReference type="Proteomes" id="UP000663889">
    <property type="component" value="Unassembled WGS sequence"/>
</dbReference>
<keyword evidence="1" id="KW-0175">Coiled coil</keyword>
<evidence type="ECO:0000313" key="4">
    <source>
        <dbReference type="Proteomes" id="UP000663889"/>
    </source>
</evidence>
<name>A0A815A7Y3_9BILA</name>
<organism evidence="3 4">
    <name type="scientific">Rotaria sordida</name>
    <dbReference type="NCBI Taxonomy" id="392033"/>
    <lineage>
        <taxon>Eukaryota</taxon>
        <taxon>Metazoa</taxon>
        <taxon>Spiralia</taxon>
        <taxon>Gnathifera</taxon>
        <taxon>Rotifera</taxon>
        <taxon>Eurotatoria</taxon>
        <taxon>Bdelloidea</taxon>
        <taxon>Philodinida</taxon>
        <taxon>Philodinidae</taxon>
        <taxon>Rotaria</taxon>
    </lineage>
</organism>
<evidence type="ECO:0000256" key="2">
    <source>
        <dbReference type="SAM" id="Phobius"/>
    </source>
</evidence>
<accession>A0A815A7Y3</accession>
<feature type="transmembrane region" description="Helical" evidence="2">
    <location>
        <begin position="35"/>
        <end position="54"/>
    </location>
</feature>
<keyword evidence="2" id="KW-0472">Membrane</keyword>
<dbReference type="EMBL" id="CAJNOU010001790">
    <property type="protein sequence ID" value="CAF1252373.1"/>
    <property type="molecule type" value="Genomic_DNA"/>
</dbReference>
<gene>
    <name evidence="3" type="ORF">SEV965_LOCUS23802</name>
</gene>
<keyword evidence="2" id="KW-0812">Transmembrane</keyword>
<evidence type="ECO:0000313" key="3">
    <source>
        <dbReference type="EMBL" id="CAF1252373.1"/>
    </source>
</evidence>
<comment type="caution">
    <text evidence="3">The sequence shown here is derived from an EMBL/GenBank/DDBJ whole genome shotgun (WGS) entry which is preliminary data.</text>
</comment>